<reference evidence="2 3" key="1">
    <citation type="submission" date="2013-03" db="EMBL/GenBank/DDBJ databases">
        <title>The Genome Sequence of Exophiala aquamarina CBS 119918.</title>
        <authorList>
            <consortium name="The Broad Institute Genomics Platform"/>
            <person name="Cuomo C."/>
            <person name="de Hoog S."/>
            <person name="Gorbushina A."/>
            <person name="Walker B."/>
            <person name="Young S.K."/>
            <person name="Zeng Q."/>
            <person name="Gargeya S."/>
            <person name="Fitzgerald M."/>
            <person name="Haas B."/>
            <person name="Abouelleil A."/>
            <person name="Allen A.W."/>
            <person name="Alvarado L."/>
            <person name="Arachchi H.M."/>
            <person name="Berlin A.M."/>
            <person name="Chapman S.B."/>
            <person name="Gainer-Dewar J."/>
            <person name="Goldberg J."/>
            <person name="Griggs A."/>
            <person name="Gujja S."/>
            <person name="Hansen M."/>
            <person name="Howarth C."/>
            <person name="Imamovic A."/>
            <person name="Ireland A."/>
            <person name="Larimer J."/>
            <person name="McCowan C."/>
            <person name="Murphy C."/>
            <person name="Pearson M."/>
            <person name="Poon T.W."/>
            <person name="Priest M."/>
            <person name="Roberts A."/>
            <person name="Saif S."/>
            <person name="Shea T."/>
            <person name="Sisk P."/>
            <person name="Sykes S."/>
            <person name="Wortman J."/>
            <person name="Nusbaum C."/>
            <person name="Birren B."/>
        </authorList>
    </citation>
    <scope>NUCLEOTIDE SEQUENCE [LARGE SCALE GENOMIC DNA]</scope>
    <source>
        <strain evidence="2 3">CBS 119918</strain>
    </source>
</reference>
<name>A0A072NWP5_9EURO</name>
<accession>A0A072NWP5</accession>
<keyword evidence="3" id="KW-1185">Reference proteome</keyword>
<dbReference type="InterPro" id="IPR052158">
    <property type="entry name" value="INH-QAR"/>
</dbReference>
<organism evidence="2 3">
    <name type="scientific">Exophiala aquamarina CBS 119918</name>
    <dbReference type="NCBI Taxonomy" id="1182545"/>
    <lineage>
        <taxon>Eukaryota</taxon>
        <taxon>Fungi</taxon>
        <taxon>Dikarya</taxon>
        <taxon>Ascomycota</taxon>
        <taxon>Pezizomycotina</taxon>
        <taxon>Eurotiomycetes</taxon>
        <taxon>Chaetothyriomycetidae</taxon>
        <taxon>Chaetothyriales</taxon>
        <taxon>Herpotrichiellaceae</taxon>
        <taxon>Exophiala</taxon>
    </lineage>
</organism>
<dbReference type="RefSeq" id="XP_013254432.1">
    <property type="nucleotide sequence ID" value="XM_013398978.1"/>
</dbReference>
<protein>
    <recommendedName>
        <fullName evidence="1">DJ-1/PfpI domain-containing protein</fullName>
    </recommendedName>
</protein>
<evidence type="ECO:0000313" key="2">
    <source>
        <dbReference type="EMBL" id="KEF51842.1"/>
    </source>
</evidence>
<dbReference type="InterPro" id="IPR002818">
    <property type="entry name" value="DJ-1/PfpI"/>
</dbReference>
<dbReference type="Pfam" id="PF01965">
    <property type="entry name" value="DJ-1_PfpI"/>
    <property type="match status" value="1"/>
</dbReference>
<dbReference type="PANTHER" id="PTHR43130:SF7">
    <property type="entry name" value="DJ-1_PFPI DOMAIN-CONTAINING PROTEIN"/>
    <property type="match status" value="1"/>
</dbReference>
<dbReference type="SUPFAM" id="SSF52317">
    <property type="entry name" value="Class I glutamine amidotransferase-like"/>
    <property type="match status" value="1"/>
</dbReference>
<dbReference type="AlphaFoldDB" id="A0A072NWP5"/>
<dbReference type="STRING" id="1182545.A0A072NWP5"/>
<dbReference type="HOGENOM" id="CLU_000445_44_1_1"/>
<feature type="domain" description="DJ-1/PfpI" evidence="1">
    <location>
        <begin position="11"/>
        <end position="127"/>
    </location>
</feature>
<evidence type="ECO:0000313" key="3">
    <source>
        <dbReference type="Proteomes" id="UP000027920"/>
    </source>
</evidence>
<dbReference type="PANTHER" id="PTHR43130">
    <property type="entry name" value="ARAC-FAMILY TRANSCRIPTIONAL REGULATOR"/>
    <property type="match status" value="1"/>
</dbReference>
<sequence length="195" mass="21527">MGYERLVPKAYDFDFLYISSSLEPARTTPSVRIIPTHTYETAPRDLDILLIAGPSPSHRPAGSTEFLREAFDKTKVIFTVCTGSLWLASSGVLNGRKATTNRMFIPVAKQLYPDVEWLDQRWTVDEDGPGAKLWIAGAASHGMEMIATYVLQHFDPEIAALACEAIGFHPSAPFERGQQYAGPPLEAGKVPAYRL</sequence>
<dbReference type="InterPro" id="IPR029062">
    <property type="entry name" value="Class_I_gatase-like"/>
</dbReference>
<dbReference type="GeneID" id="25287074"/>
<dbReference type="OrthoDB" id="543156at2759"/>
<dbReference type="EMBL" id="AMGV01000021">
    <property type="protein sequence ID" value="KEF51842.1"/>
    <property type="molecule type" value="Genomic_DNA"/>
</dbReference>
<evidence type="ECO:0000259" key="1">
    <source>
        <dbReference type="Pfam" id="PF01965"/>
    </source>
</evidence>
<gene>
    <name evidence="2" type="ORF">A1O9_12180</name>
</gene>
<comment type="caution">
    <text evidence="2">The sequence shown here is derived from an EMBL/GenBank/DDBJ whole genome shotgun (WGS) entry which is preliminary data.</text>
</comment>
<dbReference type="Gene3D" id="3.40.50.880">
    <property type="match status" value="1"/>
</dbReference>
<dbReference type="VEuPathDB" id="FungiDB:A1O9_12180"/>
<proteinExistence type="predicted"/>
<dbReference type="Proteomes" id="UP000027920">
    <property type="component" value="Unassembled WGS sequence"/>
</dbReference>